<dbReference type="PROSITE" id="PS01124">
    <property type="entry name" value="HTH_ARAC_FAMILY_2"/>
    <property type="match status" value="1"/>
</dbReference>
<dbReference type="InterPro" id="IPR009057">
    <property type="entry name" value="Homeodomain-like_sf"/>
</dbReference>
<dbReference type="Gene3D" id="1.10.10.60">
    <property type="entry name" value="Homeodomain-like"/>
    <property type="match status" value="2"/>
</dbReference>
<dbReference type="InterPro" id="IPR020449">
    <property type="entry name" value="Tscrpt_reg_AraC-type_HTH"/>
</dbReference>
<evidence type="ECO:0000259" key="4">
    <source>
        <dbReference type="PROSITE" id="PS01124"/>
    </source>
</evidence>
<comment type="caution">
    <text evidence="5">The sequence shown here is derived from an EMBL/GenBank/DDBJ whole genome shotgun (WGS) entry which is preliminary data.</text>
</comment>
<dbReference type="PRINTS" id="PR00032">
    <property type="entry name" value="HTHARAC"/>
</dbReference>
<dbReference type="SUPFAM" id="SSF51182">
    <property type="entry name" value="RmlC-like cupins"/>
    <property type="match status" value="1"/>
</dbReference>
<dbReference type="Proteomes" id="UP001198200">
    <property type="component" value="Unassembled WGS sequence"/>
</dbReference>
<sequence length="313" mass="36061">MNPSYLFSLSESKRALYRNQPDLAQGLQISEPEEYEHPPFVENAALRLWYNEQPDRYMTHWHNATEMIVALENCYTVTVQNQIFHLQPGDILVVPPGALHSIQGNPKGEGSRFIFLFELTIFNSMYDFRFVRSAFSNAVLINQTTCPDIYEHEITVLMQCAEVYWSDSPIRILQIYSLLLQFFICYTQNLLASKISPNAQSQLANSDHKTAIQTLLSKIETDFEHIPSLEEAATQTGLSKFYFARHFRICTGHTYWDYINQIRLKKASQLLVETNDAICKIALACGFHDVSSFNRSFKKDIGCTPSEYRARNK</sequence>
<evidence type="ECO:0000256" key="1">
    <source>
        <dbReference type="ARBA" id="ARBA00023015"/>
    </source>
</evidence>
<dbReference type="InterPro" id="IPR014710">
    <property type="entry name" value="RmlC-like_jellyroll"/>
</dbReference>
<keyword evidence="1" id="KW-0805">Transcription regulation</keyword>
<accession>A0AAE3E4G0</accession>
<dbReference type="PANTHER" id="PTHR43280">
    <property type="entry name" value="ARAC-FAMILY TRANSCRIPTIONAL REGULATOR"/>
    <property type="match status" value="1"/>
</dbReference>
<dbReference type="RefSeq" id="WP_308731839.1">
    <property type="nucleotide sequence ID" value="NZ_JAJEQN010000021.1"/>
</dbReference>
<keyword evidence="6" id="KW-1185">Reference proteome</keyword>
<evidence type="ECO:0000256" key="2">
    <source>
        <dbReference type="ARBA" id="ARBA00023125"/>
    </source>
</evidence>
<dbReference type="PANTHER" id="PTHR43280:SF2">
    <property type="entry name" value="HTH-TYPE TRANSCRIPTIONAL REGULATOR EXSA"/>
    <property type="match status" value="1"/>
</dbReference>
<feature type="domain" description="HTH araC/xylS-type" evidence="4">
    <location>
        <begin position="213"/>
        <end position="311"/>
    </location>
</feature>
<dbReference type="AlphaFoldDB" id="A0AAE3E4G0"/>
<evidence type="ECO:0000256" key="3">
    <source>
        <dbReference type="ARBA" id="ARBA00023163"/>
    </source>
</evidence>
<dbReference type="InterPro" id="IPR018062">
    <property type="entry name" value="HTH_AraC-typ_CS"/>
</dbReference>
<dbReference type="SMART" id="SM00342">
    <property type="entry name" value="HTH_ARAC"/>
    <property type="match status" value="1"/>
</dbReference>
<keyword evidence="2" id="KW-0238">DNA-binding</keyword>
<dbReference type="InterPro" id="IPR018060">
    <property type="entry name" value="HTH_AraC"/>
</dbReference>
<evidence type="ECO:0000313" key="6">
    <source>
        <dbReference type="Proteomes" id="UP001198200"/>
    </source>
</evidence>
<dbReference type="GO" id="GO:0043565">
    <property type="term" value="F:sequence-specific DNA binding"/>
    <property type="evidence" value="ECO:0007669"/>
    <property type="project" value="InterPro"/>
</dbReference>
<dbReference type="PROSITE" id="PS00041">
    <property type="entry name" value="HTH_ARAC_FAMILY_1"/>
    <property type="match status" value="1"/>
</dbReference>
<evidence type="ECO:0000313" key="5">
    <source>
        <dbReference type="EMBL" id="MCC2221789.1"/>
    </source>
</evidence>
<dbReference type="GO" id="GO:0003700">
    <property type="term" value="F:DNA-binding transcription factor activity"/>
    <property type="evidence" value="ECO:0007669"/>
    <property type="project" value="InterPro"/>
</dbReference>
<dbReference type="CDD" id="cd02208">
    <property type="entry name" value="cupin_RmlC-like"/>
    <property type="match status" value="1"/>
</dbReference>
<organism evidence="5 6">
    <name type="scientific">Anthropogastromicrobium aceti</name>
    <dbReference type="NCBI Taxonomy" id="2981768"/>
    <lineage>
        <taxon>Bacteria</taxon>
        <taxon>Bacillati</taxon>
        <taxon>Bacillota</taxon>
        <taxon>Clostridia</taxon>
        <taxon>Lachnospirales</taxon>
        <taxon>Lachnospiraceae</taxon>
        <taxon>Anthropogastromicrobium</taxon>
    </lineage>
</organism>
<dbReference type="Pfam" id="PF12833">
    <property type="entry name" value="HTH_18"/>
    <property type="match status" value="1"/>
</dbReference>
<reference evidence="5 6" key="1">
    <citation type="submission" date="2021-10" db="EMBL/GenBank/DDBJ databases">
        <title>Anaerobic single-cell dispensing facilitates the cultivation of human gut bacteria.</title>
        <authorList>
            <person name="Afrizal A."/>
        </authorList>
    </citation>
    <scope>NUCLEOTIDE SEQUENCE [LARGE SCALE GENOMIC DNA]</scope>
    <source>
        <strain evidence="5 6">CLA-AA-H224</strain>
    </source>
</reference>
<dbReference type="SUPFAM" id="SSF46689">
    <property type="entry name" value="Homeodomain-like"/>
    <property type="match status" value="2"/>
</dbReference>
<dbReference type="Gene3D" id="2.60.120.10">
    <property type="entry name" value="Jelly Rolls"/>
    <property type="match status" value="1"/>
</dbReference>
<protein>
    <submittedName>
        <fullName evidence="5">Helix-turn-helix domain-containing protein</fullName>
    </submittedName>
</protein>
<proteinExistence type="predicted"/>
<name>A0AAE3E4G0_9FIRM</name>
<dbReference type="EMBL" id="JAJEQN010000021">
    <property type="protein sequence ID" value="MCC2221789.1"/>
    <property type="molecule type" value="Genomic_DNA"/>
</dbReference>
<keyword evidence="3" id="KW-0804">Transcription</keyword>
<dbReference type="InterPro" id="IPR011051">
    <property type="entry name" value="RmlC_Cupin_sf"/>
</dbReference>
<gene>
    <name evidence="5" type="ORF">LKD48_09105</name>
</gene>